<organism evidence="1 2">
    <name type="scientific">Dallia pectoralis</name>
    <name type="common">Alaska blackfish</name>
    <dbReference type="NCBI Taxonomy" id="75939"/>
    <lineage>
        <taxon>Eukaryota</taxon>
        <taxon>Metazoa</taxon>
        <taxon>Chordata</taxon>
        <taxon>Craniata</taxon>
        <taxon>Vertebrata</taxon>
        <taxon>Euteleostomi</taxon>
        <taxon>Actinopterygii</taxon>
        <taxon>Neopterygii</taxon>
        <taxon>Teleostei</taxon>
        <taxon>Protacanthopterygii</taxon>
        <taxon>Esociformes</taxon>
        <taxon>Umbridae</taxon>
        <taxon>Dallia</taxon>
    </lineage>
</organism>
<dbReference type="EMBL" id="CM055760">
    <property type="protein sequence ID" value="KAJ7987078.1"/>
    <property type="molecule type" value="Genomic_DNA"/>
</dbReference>
<protein>
    <submittedName>
        <fullName evidence="1">Uncharacterized protein</fullName>
    </submittedName>
</protein>
<reference evidence="1" key="1">
    <citation type="submission" date="2021-05" db="EMBL/GenBank/DDBJ databases">
        <authorList>
            <person name="Pan Q."/>
            <person name="Jouanno E."/>
            <person name="Zahm M."/>
            <person name="Klopp C."/>
            <person name="Cabau C."/>
            <person name="Louis A."/>
            <person name="Berthelot C."/>
            <person name="Parey E."/>
            <person name="Roest Crollius H."/>
            <person name="Montfort J."/>
            <person name="Robinson-Rechavi M."/>
            <person name="Bouchez O."/>
            <person name="Lampietro C."/>
            <person name="Lopez Roques C."/>
            <person name="Donnadieu C."/>
            <person name="Postlethwait J."/>
            <person name="Bobe J."/>
            <person name="Dillon D."/>
            <person name="Chandos A."/>
            <person name="von Hippel F."/>
            <person name="Guiguen Y."/>
        </authorList>
    </citation>
    <scope>NUCLEOTIDE SEQUENCE</scope>
    <source>
        <strain evidence="1">YG-Jan2019</strain>
    </source>
</reference>
<evidence type="ECO:0000313" key="1">
    <source>
        <dbReference type="EMBL" id="KAJ7987078.1"/>
    </source>
</evidence>
<dbReference type="Proteomes" id="UP001157502">
    <property type="component" value="Chromosome 33"/>
</dbReference>
<sequence length="174" mass="19015">MSQVKDGGLYFPSGVHQCSPSSTPHPHSLLSPGMSAVSELCPPPPGTVPFHWSDTSPPTESVTAGPASIPGDVFILLPGRVAEQQARCLMYNPISKRHTGPTSWGRLGLWAQRSKGKRTRARVCGAEMAWHLRRRCLFVRWLAWHQSDPATGTDVQVFYGAQIVTEELCRGAAR</sequence>
<keyword evidence="2" id="KW-1185">Reference proteome</keyword>
<proteinExistence type="predicted"/>
<name>A0ACC2F6V0_DALPE</name>
<gene>
    <name evidence="1" type="ORF">DPEC_G00335020</name>
</gene>
<evidence type="ECO:0000313" key="2">
    <source>
        <dbReference type="Proteomes" id="UP001157502"/>
    </source>
</evidence>
<accession>A0ACC2F6V0</accession>
<comment type="caution">
    <text evidence="1">The sequence shown here is derived from an EMBL/GenBank/DDBJ whole genome shotgun (WGS) entry which is preliminary data.</text>
</comment>